<keyword evidence="2" id="KW-1185">Reference proteome</keyword>
<sequence>MVNLTWMYIDGYNLNVVHALSRLKRIGGAQVSTLRLTAYARSVHGLMGLLSISAPFDGGNNRRSSFWRFAALVDIRQVEAKHNDLAAHAEAVQSELEELSHLSLGGLAGGARGGPADGGLGDASGEVRMSERFTKAWARHRHGKDGDGLVGVLFRCFLGEVMLTGF</sequence>
<dbReference type="EnsemblPlants" id="OB01G27950.1">
    <property type="protein sequence ID" value="OB01G27950.1"/>
    <property type="gene ID" value="OB01G27950"/>
</dbReference>
<dbReference type="HOGENOM" id="CLU_1605235_0_0_1"/>
<evidence type="ECO:0000313" key="1">
    <source>
        <dbReference type="EnsemblPlants" id="OB01G27950.1"/>
    </source>
</evidence>
<dbReference type="Proteomes" id="UP000006038">
    <property type="component" value="Chromosome 1"/>
</dbReference>
<organism evidence="1">
    <name type="scientific">Oryza brachyantha</name>
    <name type="common">malo sina</name>
    <dbReference type="NCBI Taxonomy" id="4533"/>
    <lineage>
        <taxon>Eukaryota</taxon>
        <taxon>Viridiplantae</taxon>
        <taxon>Streptophyta</taxon>
        <taxon>Embryophyta</taxon>
        <taxon>Tracheophyta</taxon>
        <taxon>Spermatophyta</taxon>
        <taxon>Magnoliopsida</taxon>
        <taxon>Liliopsida</taxon>
        <taxon>Poales</taxon>
        <taxon>Poaceae</taxon>
        <taxon>BOP clade</taxon>
        <taxon>Oryzoideae</taxon>
        <taxon>Oryzeae</taxon>
        <taxon>Oryzinae</taxon>
        <taxon>Oryza</taxon>
    </lineage>
</organism>
<dbReference type="AlphaFoldDB" id="J3L0N9"/>
<proteinExistence type="predicted"/>
<reference evidence="1" key="2">
    <citation type="submission" date="2013-04" db="UniProtKB">
        <authorList>
            <consortium name="EnsemblPlants"/>
        </authorList>
    </citation>
    <scope>IDENTIFICATION</scope>
</reference>
<evidence type="ECO:0000313" key="2">
    <source>
        <dbReference type="Proteomes" id="UP000006038"/>
    </source>
</evidence>
<accession>J3L0N9</accession>
<reference evidence="1" key="1">
    <citation type="journal article" date="2013" name="Nat. Commun.">
        <title>Whole-genome sequencing of Oryza brachyantha reveals mechanisms underlying Oryza genome evolution.</title>
        <authorList>
            <person name="Chen J."/>
            <person name="Huang Q."/>
            <person name="Gao D."/>
            <person name="Wang J."/>
            <person name="Lang Y."/>
            <person name="Liu T."/>
            <person name="Li B."/>
            <person name="Bai Z."/>
            <person name="Luis Goicoechea J."/>
            <person name="Liang C."/>
            <person name="Chen C."/>
            <person name="Zhang W."/>
            <person name="Sun S."/>
            <person name="Liao Y."/>
            <person name="Zhang X."/>
            <person name="Yang L."/>
            <person name="Song C."/>
            <person name="Wang M."/>
            <person name="Shi J."/>
            <person name="Liu G."/>
            <person name="Liu J."/>
            <person name="Zhou H."/>
            <person name="Zhou W."/>
            <person name="Yu Q."/>
            <person name="An N."/>
            <person name="Chen Y."/>
            <person name="Cai Q."/>
            <person name="Wang B."/>
            <person name="Liu B."/>
            <person name="Min J."/>
            <person name="Huang Y."/>
            <person name="Wu H."/>
            <person name="Li Z."/>
            <person name="Zhang Y."/>
            <person name="Yin Y."/>
            <person name="Song W."/>
            <person name="Jiang J."/>
            <person name="Jackson S.A."/>
            <person name="Wing R.A."/>
            <person name="Wang J."/>
            <person name="Chen M."/>
        </authorList>
    </citation>
    <scope>NUCLEOTIDE SEQUENCE [LARGE SCALE GENOMIC DNA]</scope>
    <source>
        <strain evidence="1">cv. IRGC 101232</strain>
    </source>
</reference>
<dbReference type="Gramene" id="OB01G27950.1">
    <property type="protein sequence ID" value="OB01G27950.1"/>
    <property type="gene ID" value="OB01G27950"/>
</dbReference>
<protein>
    <submittedName>
        <fullName evidence="1">Uncharacterized protein</fullName>
    </submittedName>
</protein>
<name>J3L0N9_ORYBR</name>